<feature type="transmembrane region" description="Helical" evidence="1">
    <location>
        <begin position="71"/>
        <end position="91"/>
    </location>
</feature>
<proteinExistence type="predicted"/>
<keyword evidence="1" id="KW-0472">Membrane</keyword>
<keyword evidence="1" id="KW-0812">Transmembrane</keyword>
<organism evidence="2 3">
    <name type="scientific">Gracilibacillus salitolerans</name>
    <dbReference type="NCBI Taxonomy" id="2663022"/>
    <lineage>
        <taxon>Bacteria</taxon>
        <taxon>Bacillati</taxon>
        <taxon>Bacillota</taxon>
        <taxon>Bacilli</taxon>
        <taxon>Bacillales</taxon>
        <taxon>Bacillaceae</taxon>
        <taxon>Gracilibacillus</taxon>
    </lineage>
</organism>
<dbReference type="EMBL" id="CP045915">
    <property type="protein sequence ID" value="QGH33626.1"/>
    <property type="molecule type" value="Genomic_DNA"/>
</dbReference>
<name>A0A5Q2TG40_9BACI</name>
<sequence length="209" mass="24079">MDTKLYSIMEWLFRLVCVNFLWLLFSIPIITAIPSFYAMVSIIDKWRNETDNFSTFPEFVTEFKKYFWKSYINGFLHLVIIGVFIIDFFILRSTGNENLVVVSYALLTLAILFLTITFYAIPLSIKFQLKYYKILILSIIIIMKQPIRSIISITIPIFSIALLLIQTGFGIIFLGSLTAFFMVISTNVGLKKLYGNQISIKSTVEPQSS</sequence>
<dbReference type="Proteomes" id="UP000339690">
    <property type="component" value="Chromosome"/>
</dbReference>
<keyword evidence="1" id="KW-1133">Transmembrane helix</keyword>
<feature type="transmembrane region" description="Helical" evidence="1">
    <location>
        <begin position="20"/>
        <end position="40"/>
    </location>
</feature>
<keyword evidence="3" id="KW-1185">Reference proteome</keyword>
<feature type="transmembrane region" description="Helical" evidence="1">
    <location>
        <begin position="103"/>
        <end position="125"/>
    </location>
</feature>
<accession>A0A5Q2TG40</accession>
<protein>
    <submittedName>
        <fullName evidence="2">DUF624 domain-containing protein</fullName>
    </submittedName>
</protein>
<evidence type="ECO:0000256" key="1">
    <source>
        <dbReference type="SAM" id="Phobius"/>
    </source>
</evidence>
<gene>
    <name evidence="2" type="ORF">GI584_06170</name>
</gene>
<dbReference type="InterPro" id="IPR006938">
    <property type="entry name" value="DUF624"/>
</dbReference>
<dbReference type="RefSeq" id="WP_153790635.1">
    <property type="nucleotide sequence ID" value="NZ_CP045915.1"/>
</dbReference>
<reference evidence="2 3" key="1">
    <citation type="submission" date="2019-11" db="EMBL/GenBank/DDBJ databases">
        <title>Gracilibacillus salitolerans sp. nov., a moderate halophile isolated from a saline soil in northwest China.</title>
        <authorList>
            <person name="Gan L."/>
        </authorList>
    </citation>
    <scope>NUCLEOTIDE SEQUENCE [LARGE SCALE GENOMIC DNA]</scope>
    <source>
        <strain evidence="2 3">SCU50</strain>
    </source>
</reference>
<dbReference type="Pfam" id="PF04854">
    <property type="entry name" value="DUF624"/>
    <property type="match status" value="1"/>
</dbReference>
<dbReference type="AlphaFoldDB" id="A0A5Q2TG40"/>
<feature type="transmembrane region" description="Helical" evidence="1">
    <location>
        <begin position="146"/>
        <end position="165"/>
    </location>
</feature>
<evidence type="ECO:0000313" key="3">
    <source>
        <dbReference type="Proteomes" id="UP000339690"/>
    </source>
</evidence>
<evidence type="ECO:0000313" key="2">
    <source>
        <dbReference type="EMBL" id="QGH33626.1"/>
    </source>
</evidence>
<dbReference type="KEGG" id="grc:GI584_06170"/>
<feature type="transmembrane region" description="Helical" evidence="1">
    <location>
        <begin position="171"/>
        <end position="190"/>
    </location>
</feature>